<comment type="pathway">
    <text evidence="1 5">Amino-acid degradation; L-proline degradation into L-glutamate; L-glutamate from L-proline: step 2/2.</text>
</comment>
<keyword evidence="5" id="KW-0238">DNA-binding</keyword>
<dbReference type="CDD" id="cd07125">
    <property type="entry name" value="ALDH_PutA-P5CDH"/>
    <property type="match status" value="1"/>
</dbReference>
<dbReference type="PIRSF" id="PIRSF000197">
    <property type="entry name" value="Bifunct_PutA"/>
    <property type="match status" value="1"/>
</dbReference>
<dbReference type="RefSeq" id="WP_345929918.1">
    <property type="nucleotide sequence ID" value="NZ_JBDIVF010000013.1"/>
</dbReference>
<keyword evidence="5" id="KW-0642">Proline metabolism</keyword>
<feature type="domain" description="Proline dehydrogenase PutA" evidence="8">
    <location>
        <begin position="62"/>
        <end position="173"/>
    </location>
</feature>
<comment type="function">
    <text evidence="5">Oxidizes proline to glutamate for use as a carbon and nitrogen source.</text>
</comment>
<comment type="similarity">
    <text evidence="5">In the C-terminal section; belongs to the aldehyde dehydrogenase family.</text>
</comment>
<evidence type="ECO:0000259" key="8">
    <source>
        <dbReference type="Pfam" id="PF14850"/>
    </source>
</evidence>
<dbReference type="InterPro" id="IPR016162">
    <property type="entry name" value="Ald_DH_N"/>
</dbReference>
<comment type="similarity">
    <text evidence="5">In the N-terminal section; belongs to the proline dehydrogenase family.</text>
</comment>
<dbReference type="PANTHER" id="PTHR42862">
    <property type="entry name" value="DELTA-1-PYRROLINE-5-CARBOXYLATE DEHYDROGENASE 1, ISOFORM A-RELATED"/>
    <property type="match status" value="1"/>
</dbReference>
<dbReference type="InterPro" id="IPR002872">
    <property type="entry name" value="Proline_DH_dom"/>
</dbReference>
<dbReference type="InterPro" id="IPR025703">
    <property type="entry name" value="Bifunct_PutA"/>
</dbReference>
<dbReference type="InterPro" id="IPR016161">
    <property type="entry name" value="Ald_DH/histidinol_DH"/>
</dbReference>
<evidence type="ECO:0000256" key="5">
    <source>
        <dbReference type="PIRNR" id="PIRNR000197"/>
    </source>
</evidence>
<comment type="cofactor">
    <cofactor evidence="5">
        <name>FAD</name>
        <dbReference type="ChEBI" id="CHEBI:57692"/>
    </cofactor>
</comment>
<organism evidence="10 11">
    <name type="scientific">Uliginosibacterium paludis</name>
    <dbReference type="NCBI Taxonomy" id="1615952"/>
    <lineage>
        <taxon>Bacteria</taxon>
        <taxon>Pseudomonadati</taxon>
        <taxon>Pseudomonadota</taxon>
        <taxon>Betaproteobacteria</taxon>
        <taxon>Rhodocyclales</taxon>
        <taxon>Zoogloeaceae</taxon>
        <taxon>Uliginosibacterium</taxon>
    </lineage>
</organism>
<dbReference type="Gene3D" id="3.20.20.220">
    <property type="match status" value="2"/>
</dbReference>
<dbReference type="Pfam" id="PF18327">
    <property type="entry name" value="PRODH"/>
    <property type="match status" value="1"/>
</dbReference>
<evidence type="ECO:0000256" key="3">
    <source>
        <dbReference type="ARBA" id="ARBA00023027"/>
    </source>
</evidence>
<evidence type="ECO:0000256" key="2">
    <source>
        <dbReference type="ARBA" id="ARBA00023002"/>
    </source>
</evidence>
<feature type="domain" description="Aldehyde dehydrogenase" evidence="6">
    <location>
        <begin position="567"/>
        <end position="998"/>
    </location>
</feature>
<dbReference type="InterPro" id="IPR041349">
    <property type="entry name" value="PRODH"/>
</dbReference>
<evidence type="ECO:0000256" key="1">
    <source>
        <dbReference type="ARBA" id="ARBA00004786"/>
    </source>
</evidence>
<evidence type="ECO:0000256" key="4">
    <source>
        <dbReference type="ARBA" id="ARBA00048142"/>
    </source>
</evidence>
<proteinExistence type="inferred from homology"/>
<dbReference type="InterPro" id="IPR029041">
    <property type="entry name" value="FAD-linked_oxidoreductase-like"/>
</dbReference>
<dbReference type="EC" id="1.5.5.2" evidence="5"/>
<dbReference type="Pfam" id="PF01619">
    <property type="entry name" value="Pro_dh"/>
    <property type="match status" value="1"/>
</dbReference>
<evidence type="ECO:0000259" key="7">
    <source>
        <dbReference type="Pfam" id="PF01619"/>
    </source>
</evidence>
<keyword evidence="5" id="KW-0805">Transcription regulation</keyword>
<evidence type="ECO:0000313" key="10">
    <source>
        <dbReference type="EMBL" id="MET1491797.1"/>
    </source>
</evidence>
<dbReference type="SUPFAM" id="SSF51730">
    <property type="entry name" value="FAD-linked oxidoreductase"/>
    <property type="match status" value="1"/>
</dbReference>
<dbReference type="Proteomes" id="UP001548590">
    <property type="component" value="Unassembled WGS sequence"/>
</dbReference>
<name>A0ABV2CV54_9RHOO</name>
<evidence type="ECO:0000259" key="6">
    <source>
        <dbReference type="Pfam" id="PF00171"/>
    </source>
</evidence>
<dbReference type="InterPro" id="IPR005933">
    <property type="entry name" value="PutA_C"/>
</dbReference>
<evidence type="ECO:0000259" key="9">
    <source>
        <dbReference type="Pfam" id="PF18327"/>
    </source>
</evidence>
<dbReference type="PROSITE" id="PS00070">
    <property type="entry name" value="ALDEHYDE_DEHYDR_CYS"/>
    <property type="match status" value="1"/>
</dbReference>
<feature type="domain" description="Proline dehydrogenase" evidence="7">
    <location>
        <begin position="183"/>
        <end position="479"/>
    </location>
</feature>
<dbReference type="Pfam" id="PF14850">
    <property type="entry name" value="Pro_dh-DNA_bdg"/>
    <property type="match status" value="1"/>
</dbReference>
<dbReference type="InterPro" id="IPR050485">
    <property type="entry name" value="Proline_metab_enzyme"/>
</dbReference>
<comment type="caution">
    <text evidence="10">The sequence shown here is derived from an EMBL/GenBank/DDBJ whole genome shotgun (WGS) entry which is preliminary data.</text>
</comment>
<keyword evidence="5" id="KW-0678">Repressor</keyword>
<dbReference type="InterPro" id="IPR024089">
    <property type="entry name" value="PRODH_PutA_dom_I/II"/>
</dbReference>
<dbReference type="InterPro" id="IPR016160">
    <property type="entry name" value="Ald_DH_CS_CYS"/>
</dbReference>
<feature type="domain" description="Proline utilization A proline dehydrogenase N-terminal" evidence="9">
    <location>
        <begin position="8"/>
        <end position="53"/>
    </location>
</feature>
<dbReference type="Gene3D" id="3.40.309.10">
    <property type="entry name" value="Aldehyde Dehydrogenase, Chain A, domain 2"/>
    <property type="match status" value="1"/>
</dbReference>
<keyword evidence="5" id="KW-0804">Transcription</keyword>
<keyword evidence="5" id="KW-0285">Flavoprotein</keyword>
<dbReference type="GO" id="GO:0004657">
    <property type="term" value="F:proline dehydrogenase activity"/>
    <property type="evidence" value="ECO:0007669"/>
    <property type="project" value="UniProtKB-EC"/>
</dbReference>
<dbReference type="InterPro" id="IPR024082">
    <property type="entry name" value="PRODH_PutA_dom_II"/>
</dbReference>
<dbReference type="EC" id="1.2.1.88" evidence="5"/>
<dbReference type="NCBIfam" id="TIGR01238">
    <property type="entry name" value="D1pyr5carbox3"/>
    <property type="match status" value="1"/>
</dbReference>
<dbReference type="PANTHER" id="PTHR42862:SF1">
    <property type="entry name" value="DELTA-1-PYRROLINE-5-CARBOXYLATE DEHYDROGENASE 2, ISOFORM A-RELATED"/>
    <property type="match status" value="1"/>
</dbReference>
<dbReference type="EMBL" id="JBEWLZ010000016">
    <property type="protein sequence ID" value="MET1491797.1"/>
    <property type="molecule type" value="Genomic_DNA"/>
</dbReference>
<gene>
    <name evidence="10" type="primary">putA</name>
    <name evidence="10" type="ORF">ABVT11_18305</name>
</gene>
<comment type="catalytic activity">
    <reaction evidence="4 5">
        <text>L-glutamate 5-semialdehyde + NAD(+) + H2O = L-glutamate + NADH + 2 H(+)</text>
        <dbReference type="Rhea" id="RHEA:30235"/>
        <dbReference type="ChEBI" id="CHEBI:15377"/>
        <dbReference type="ChEBI" id="CHEBI:15378"/>
        <dbReference type="ChEBI" id="CHEBI:29985"/>
        <dbReference type="ChEBI" id="CHEBI:57540"/>
        <dbReference type="ChEBI" id="CHEBI:57945"/>
        <dbReference type="ChEBI" id="CHEBI:58066"/>
        <dbReference type="EC" id="1.2.1.88"/>
    </reaction>
</comment>
<dbReference type="SUPFAM" id="SSF81935">
    <property type="entry name" value="N-terminal domain of bifunctional PutA protein"/>
    <property type="match status" value="1"/>
</dbReference>
<sequence length="1205" mass="128666">MNPTLQHLRARITEYTRRDEAACTAELAAALQAAAPDPQAVAARARELVQAVRAQRSGASGVDHLMHEFSLSSEEGVALMCVAEALLRIPDADTADRLIRDKLSRADWRQHLGHSTSLFVNAATWGLMITGKLVATRSEEALGNAFGQLVARCGEPVIRKATALAMQLLGRQFVMGENIAAALERSRANAARGYTHSFDMLGEAALTAADADRFLRDYTDAIHAIGQHSAGAGLYAGPGISVKLSALHPRYTRSQQARVMNELLPRLTQLAVLARSYDIGINIDAEEADRLDLSLDLLTALMQAPELSGWGGLGFVVQAYQKRAPRVIDHLVALARASGRGLMIRLVKGAYWDSEIKRAQIDGLDDYPVFTRKLHSDLSYLACAARMLDAAEVIYAQFATHNAHTLAAVARLAQDRGVSHYEFQCLHGMGEPLYDNVVKPGEAGGRCRIYAPVGSYETLLPYLVRRLLENGSNSSFVNRIVDERVSIDSLVTDPLAQVLSEGGDRHPGIPLPSALYGPERPNSRGLDLADEAVLARLDQQLALLATRQWDVRPLIAQEAGADGAARAILNPARHEDCAGRAAEATPAQIAAALDAAAAFAADWHATPVAARAAMLREAARRLEAEAVPLISLCIREAGKTRANAVAELREAVDFCRYYACQIEQYGPAAEVPGPIVAISPWNFPLAIFIGQISAALAAGSPVLAKPAEQTPLMAALAVRCLHEAGVPRAALQLLPGAGEQVGAALVADPRVRGILFTGSTEVALQIHRVAAAQPQPVRLIAETGGQNAMVVDSSAHLEQVVQDVLASAFDSAGQRCSALRLLCVQEEVAERLETMLRAAMRELRLGDPAALCTDVGPVIDAEALARLQRHVNGMREAGHEVFQLPLPEGCAQGCFMPPTLIRIASPADLEGEVFGPVVHLLRFARRQLGALLDRLNASGYGLTFGLHTRIDETVDFVVRRIHAGNVYVNRNMVGAVVGVQPFGGEGRSGTGPKAGGPLCLARLTDAPDMLMASTVEVPDAAGSSVALAELVAWAMQQGKTALAAVCSAEAARSPLGRELQLPGPTGERNRLRFAPRGKFFCVAEDEDALLLQIAALLATGNTPVLRDSELAHALRQRLPAGLQECLGMAPEPLSLPDLAGVVFSGAPLAARELRIRLAAREGAILPFVTRAAQGRYPLWRLLHERVLSLNTTAAGGNTSLMMLGG</sequence>
<accession>A0ABV2CV54</accession>
<reference evidence="10 11" key="1">
    <citation type="submission" date="2024-07" db="EMBL/GenBank/DDBJ databases">
        <title>Uliginosibacterium paludis KCTC:42655.</title>
        <authorList>
            <person name="Kim M.K."/>
        </authorList>
    </citation>
    <scope>NUCLEOTIDE SEQUENCE [LARGE SCALE GENOMIC DNA]</scope>
    <source>
        <strain evidence="10 11">KCTC 42655</strain>
    </source>
</reference>
<keyword evidence="2 5" id="KW-0560">Oxidoreductase</keyword>
<dbReference type="Pfam" id="PF00171">
    <property type="entry name" value="Aldedh"/>
    <property type="match status" value="1"/>
</dbReference>
<dbReference type="Gene3D" id="3.40.605.10">
    <property type="entry name" value="Aldehyde Dehydrogenase, Chain A, domain 1"/>
    <property type="match status" value="1"/>
</dbReference>
<evidence type="ECO:0000313" key="11">
    <source>
        <dbReference type="Proteomes" id="UP001548590"/>
    </source>
</evidence>
<comment type="catalytic activity">
    <reaction evidence="5">
        <text>L-proline + a quinone = (S)-1-pyrroline-5-carboxylate + a quinol + H(+)</text>
        <dbReference type="Rhea" id="RHEA:23784"/>
        <dbReference type="ChEBI" id="CHEBI:15378"/>
        <dbReference type="ChEBI" id="CHEBI:17388"/>
        <dbReference type="ChEBI" id="CHEBI:24646"/>
        <dbReference type="ChEBI" id="CHEBI:60039"/>
        <dbReference type="ChEBI" id="CHEBI:132124"/>
        <dbReference type="EC" id="1.5.5.2"/>
    </reaction>
</comment>
<dbReference type="InterPro" id="IPR016163">
    <property type="entry name" value="Ald_DH_C"/>
</dbReference>
<dbReference type="SUPFAM" id="SSF53720">
    <property type="entry name" value="ALDH-like"/>
    <property type="match status" value="1"/>
</dbReference>
<keyword evidence="3 5" id="KW-0520">NAD</keyword>
<dbReference type="GO" id="GO:0003842">
    <property type="term" value="F:L-glutamate gamma-semialdehyde dehydrogenase activity"/>
    <property type="evidence" value="ECO:0007669"/>
    <property type="project" value="UniProtKB-EC"/>
</dbReference>
<keyword evidence="5" id="KW-0274">FAD</keyword>
<dbReference type="NCBIfam" id="NF008869">
    <property type="entry name" value="PRK11904.1"/>
    <property type="match status" value="1"/>
</dbReference>
<dbReference type="InterPro" id="IPR015590">
    <property type="entry name" value="Aldehyde_DH_dom"/>
</dbReference>
<comment type="pathway">
    <text evidence="5">Amino-acid degradation; L-proline degradation into L-glutamate; L-glutamate from L-proline: step 1/2.</text>
</comment>
<keyword evidence="11" id="KW-1185">Reference proteome</keyword>
<protein>
    <recommendedName>
        <fullName evidence="5">Bifunctional protein PutA</fullName>
    </recommendedName>
    <domain>
        <recommendedName>
            <fullName evidence="5">Proline dehydrogenase</fullName>
            <ecNumber evidence="5">1.5.5.2</ecNumber>
        </recommendedName>
        <alternativeName>
            <fullName evidence="5">Proline oxidase</fullName>
        </alternativeName>
    </domain>
    <domain>
        <recommendedName>
            <fullName evidence="5">Delta-1-pyrroline-5-carboxylate dehydrogenase</fullName>
            <shortName evidence="5">P5C dehydrogenase</shortName>
            <ecNumber evidence="5">1.2.1.88</ecNumber>
        </recommendedName>
        <alternativeName>
            <fullName evidence="5">L-glutamate gamma-semialdehyde dehydrogenase</fullName>
        </alternativeName>
    </domain>
</protein>